<dbReference type="STRING" id="1121432.SAMN02745219_02115"/>
<evidence type="ECO:0000313" key="4">
    <source>
        <dbReference type="EMBL" id="SHJ26097.1"/>
    </source>
</evidence>
<dbReference type="InterPro" id="IPR032466">
    <property type="entry name" value="Metal_Hydrolase"/>
</dbReference>
<dbReference type="PROSITE" id="PS01091">
    <property type="entry name" value="TATD_3"/>
    <property type="match status" value="1"/>
</dbReference>
<dbReference type="CDD" id="cd01310">
    <property type="entry name" value="TatD_DNAse"/>
    <property type="match status" value="1"/>
</dbReference>
<dbReference type="Pfam" id="PF01026">
    <property type="entry name" value="TatD_DNase"/>
    <property type="match status" value="1"/>
</dbReference>
<keyword evidence="2" id="KW-0378">Hydrolase</keyword>
<evidence type="ECO:0000256" key="1">
    <source>
        <dbReference type="ARBA" id="ARBA00022723"/>
    </source>
</evidence>
<dbReference type="EMBL" id="FQZM01000025">
    <property type="protein sequence ID" value="SHJ26097.1"/>
    <property type="molecule type" value="Genomic_DNA"/>
</dbReference>
<dbReference type="PANTHER" id="PTHR46124:SF2">
    <property type="entry name" value="D-AMINOACYL-TRNA DEACYLASE"/>
    <property type="match status" value="1"/>
</dbReference>
<dbReference type="GO" id="GO:0004536">
    <property type="term" value="F:DNA nuclease activity"/>
    <property type="evidence" value="ECO:0007669"/>
    <property type="project" value="InterPro"/>
</dbReference>
<dbReference type="Proteomes" id="UP000184529">
    <property type="component" value="Unassembled WGS sequence"/>
</dbReference>
<feature type="binding site" evidence="3">
    <location>
        <position position="8"/>
    </location>
    <ligand>
        <name>a divalent metal cation</name>
        <dbReference type="ChEBI" id="CHEBI:60240"/>
        <label>1</label>
    </ligand>
</feature>
<dbReference type="RefSeq" id="WP_072869486.1">
    <property type="nucleotide sequence ID" value="NZ_FQZM01000025.1"/>
</dbReference>
<dbReference type="OrthoDB" id="9810005at2"/>
<evidence type="ECO:0000256" key="2">
    <source>
        <dbReference type="ARBA" id="ARBA00022801"/>
    </source>
</evidence>
<dbReference type="SUPFAM" id="SSF51556">
    <property type="entry name" value="Metallo-dependent hydrolases"/>
    <property type="match status" value="1"/>
</dbReference>
<sequence>MINLIDSHAHLDDRKFEADREEMLDRAQKAGVVQIINAGYDLPSSARSIDLAAKYPFIFAAVGIHPHDAGGVPEDYLAQLREMCRRRGVVAIGEIGLDYYRDLSPRDVQQRVFREQLALAREVGLPVIIHDRDAHGDILDILRRDGVGPAGGVMHCFAGSWEMARECMAMGLYISFAGPVTYPNARRSKEVAARVDLSRLLVETDAPYLTPQARRGKRNEPAYVRYVAEEIAALKGVTLEELARATTANARRLFGLPEAVAQAGCASKPPARDIPPL</sequence>
<dbReference type="InterPro" id="IPR018228">
    <property type="entry name" value="DNase_TatD-rel_CS"/>
</dbReference>
<dbReference type="PANTHER" id="PTHR46124">
    <property type="entry name" value="D-AMINOACYL-TRNA DEACYLASE"/>
    <property type="match status" value="1"/>
</dbReference>
<organism evidence="4 5">
    <name type="scientific">Desulfofundulus thermosubterraneus DSM 16057</name>
    <dbReference type="NCBI Taxonomy" id="1121432"/>
    <lineage>
        <taxon>Bacteria</taxon>
        <taxon>Bacillati</taxon>
        <taxon>Bacillota</taxon>
        <taxon>Clostridia</taxon>
        <taxon>Eubacteriales</taxon>
        <taxon>Peptococcaceae</taxon>
        <taxon>Desulfofundulus</taxon>
    </lineage>
</organism>
<evidence type="ECO:0000313" key="5">
    <source>
        <dbReference type="Proteomes" id="UP000184529"/>
    </source>
</evidence>
<feature type="binding site" evidence="3">
    <location>
        <position position="130"/>
    </location>
    <ligand>
        <name>a divalent metal cation</name>
        <dbReference type="ChEBI" id="CHEBI:60240"/>
        <label>2</label>
    </ligand>
</feature>
<dbReference type="PROSITE" id="PS01137">
    <property type="entry name" value="TATD_1"/>
    <property type="match status" value="1"/>
</dbReference>
<reference evidence="5" key="1">
    <citation type="submission" date="2016-11" db="EMBL/GenBank/DDBJ databases">
        <authorList>
            <person name="Varghese N."/>
            <person name="Submissions S."/>
        </authorList>
    </citation>
    <scope>NUCLEOTIDE SEQUENCE [LARGE SCALE GENOMIC DNA]</scope>
    <source>
        <strain evidence="5">DSM 16057</strain>
    </source>
</reference>
<dbReference type="InterPro" id="IPR015991">
    <property type="entry name" value="TatD/YcfH-like"/>
</dbReference>
<feature type="binding site" evidence="3">
    <location>
        <position position="10"/>
    </location>
    <ligand>
        <name>a divalent metal cation</name>
        <dbReference type="ChEBI" id="CHEBI:60240"/>
        <label>1</label>
    </ligand>
</feature>
<dbReference type="GO" id="GO:0016788">
    <property type="term" value="F:hydrolase activity, acting on ester bonds"/>
    <property type="evidence" value="ECO:0007669"/>
    <property type="project" value="InterPro"/>
</dbReference>
<feature type="binding site" evidence="3">
    <location>
        <position position="94"/>
    </location>
    <ligand>
        <name>a divalent metal cation</name>
        <dbReference type="ChEBI" id="CHEBI:60240"/>
        <label>1</label>
    </ligand>
</feature>
<keyword evidence="1 3" id="KW-0479">Metal-binding</keyword>
<name>A0A1M6HVH7_9FIRM</name>
<accession>A0A1M6HVH7</accession>
<dbReference type="FunFam" id="3.20.20.140:FF:000005">
    <property type="entry name" value="TatD family hydrolase"/>
    <property type="match status" value="1"/>
</dbReference>
<dbReference type="PIRSF" id="PIRSF005902">
    <property type="entry name" value="DNase_TatD"/>
    <property type="match status" value="1"/>
</dbReference>
<gene>
    <name evidence="4" type="ORF">SAMN02745219_02115</name>
</gene>
<keyword evidence="5" id="KW-1185">Reference proteome</keyword>
<dbReference type="Gene3D" id="3.20.20.140">
    <property type="entry name" value="Metal-dependent hydrolases"/>
    <property type="match status" value="1"/>
</dbReference>
<feature type="binding site" evidence="3">
    <location>
        <position position="205"/>
    </location>
    <ligand>
        <name>a divalent metal cation</name>
        <dbReference type="ChEBI" id="CHEBI:60240"/>
        <label>1</label>
    </ligand>
</feature>
<dbReference type="GO" id="GO:0046872">
    <property type="term" value="F:metal ion binding"/>
    <property type="evidence" value="ECO:0007669"/>
    <property type="project" value="UniProtKB-KW"/>
</dbReference>
<evidence type="ECO:0000256" key="3">
    <source>
        <dbReference type="PIRSR" id="PIRSR005902-1"/>
    </source>
</evidence>
<protein>
    <submittedName>
        <fullName evidence="4">TatD DNase family protein</fullName>
    </submittedName>
</protein>
<dbReference type="AlphaFoldDB" id="A0A1M6HVH7"/>
<proteinExistence type="predicted"/>
<dbReference type="NCBIfam" id="TIGR00010">
    <property type="entry name" value="YchF/TatD family DNA exonuclease"/>
    <property type="match status" value="1"/>
</dbReference>
<dbReference type="InterPro" id="IPR001130">
    <property type="entry name" value="TatD-like"/>
</dbReference>
<dbReference type="GO" id="GO:0005829">
    <property type="term" value="C:cytosol"/>
    <property type="evidence" value="ECO:0007669"/>
    <property type="project" value="TreeGrafter"/>
</dbReference>
<feature type="binding site" evidence="3">
    <location>
        <position position="155"/>
    </location>
    <ligand>
        <name>a divalent metal cation</name>
        <dbReference type="ChEBI" id="CHEBI:60240"/>
        <label>2</label>
    </ligand>
</feature>